<accession>A0A4R7NXC2</accession>
<gene>
    <name evidence="1" type="ORF">DFR24_4360</name>
</gene>
<proteinExistence type="predicted"/>
<sequence>MGVRERDLVMDSGMESLKAMIGTPYKASESIATTSDRWKQSETRLGVEFPPDYKNLVEIYGTHAWAGFLHTLIPGHVRRSLELETRGLRILGALLEAAREYPGSIEYPIYPERCGLYPWGVTDNGDILCWLTQGYPNWWPTVVINTRGGSIEKHAMTASALIASFLDGTLQSPLLLGPFDGKRPQNSDPGWEDGCY</sequence>
<evidence type="ECO:0000313" key="1">
    <source>
        <dbReference type="EMBL" id="TDU25913.1"/>
    </source>
</evidence>
<organism evidence="1 2">
    <name type="scientific">Panacagrimonas perspica</name>
    <dbReference type="NCBI Taxonomy" id="381431"/>
    <lineage>
        <taxon>Bacteria</taxon>
        <taxon>Pseudomonadati</taxon>
        <taxon>Pseudomonadota</taxon>
        <taxon>Gammaproteobacteria</taxon>
        <taxon>Nevskiales</taxon>
        <taxon>Nevskiaceae</taxon>
        <taxon>Panacagrimonas</taxon>
    </lineage>
</organism>
<dbReference type="InterPro" id="IPR037883">
    <property type="entry name" value="Knr4/Smi1-like_sf"/>
</dbReference>
<keyword evidence="2" id="KW-1185">Reference proteome</keyword>
<protein>
    <recommendedName>
        <fullName evidence="3">SUKH superfamily protein</fullName>
    </recommendedName>
</protein>
<evidence type="ECO:0000313" key="2">
    <source>
        <dbReference type="Proteomes" id="UP000295341"/>
    </source>
</evidence>
<evidence type="ECO:0008006" key="3">
    <source>
        <dbReference type="Google" id="ProtNLM"/>
    </source>
</evidence>
<dbReference type="Gene3D" id="3.40.1580.10">
    <property type="entry name" value="SMI1/KNR4-like"/>
    <property type="match status" value="1"/>
</dbReference>
<dbReference type="EMBL" id="SOBT01000011">
    <property type="protein sequence ID" value="TDU25913.1"/>
    <property type="molecule type" value="Genomic_DNA"/>
</dbReference>
<name>A0A4R7NXC2_9GAMM</name>
<dbReference type="AlphaFoldDB" id="A0A4R7NXC2"/>
<comment type="caution">
    <text evidence="1">The sequence shown here is derived from an EMBL/GenBank/DDBJ whole genome shotgun (WGS) entry which is preliminary data.</text>
</comment>
<dbReference type="Proteomes" id="UP000295341">
    <property type="component" value="Unassembled WGS sequence"/>
</dbReference>
<dbReference type="SUPFAM" id="SSF160631">
    <property type="entry name" value="SMI1/KNR4-like"/>
    <property type="match status" value="1"/>
</dbReference>
<reference evidence="1 2" key="1">
    <citation type="submission" date="2019-03" db="EMBL/GenBank/DDBJ databases">
        <title>Genomic Encyclopedia of Type Strains, Phase IV (KMG-IV): sequencing the most valuable type-strain genomes for metagenomic binning, comparative biology and taxonomic classification.</title>
        <authorList>
            <person name="Goeker M."/>
        </authorList>
    </citation>
    <scope>NUCLEOTIDE SEQUENCE [LARGE SCALE GENOMIC DNA]</scope>
    <source>
        <strain evidence="1 2">DSM 26377</strain>
    </source>
</reference>
<dbReference type="Pfam" id="PF14568">
    <property type="entry name" value="SUKH_6"/>
    <property type="match status" value="1"/>
</dbReference>